<protein>
    <submittedName>
        <fullName evidence="1">Uncharacterized protein</fullName>
    </submittedName>
</protein>
<comment type="caution">
    <text evidence="1">The sequence shown here is derived from an EMBL/GenBank/DDBJ whole genome shotgun (WGS) entry which is preliminary data.</text>
</comment>
<proteinExistence type="predicted"/>
<gene>
    <name evidence="1" type="ORF">B296_00031212</name>
</gene>
<name>A0A427AH26_ENSVE</name>
<reference evidence="1 2" key="1">
    <citation type="journal article" date="2014" name="Agronomy (Basel)">
        <title>A Draft Genome Sequence for Ensete ventricosum, the Drought-Tolerant Tree Against Hunger.</title>
        <authorList>
            <person name="Harrison J."/>
            <person name="Moore K.A."/>
            <person name="Paszkiewicz K."/>
            <person name="Jones T."/>
            <person name="Grant M."/>
            <person name="Ambacheew D."/>
            <person name="Muzemil S."/>
            <person name="Studholme D.J."/>
        </authorList>
    </citation>
    <scope>NUCLEOTIDE SEQUENCE [LARGE SCALE GENOMIC DNA]</scope>
</reference>
<organism evidence="1 2">
    <name type="scientific">Ensete ventricosum</name>
    <name type="common">Abyssinian banana</name>
    <name type="synonym">Musa ensete</name>
    <dbReference type="NCBI Taxonomy" id="4639"/>
    <lineage>
        <taxon>Eukaryota</taxon>
        <taxon>Viridiplantae</taxon>
        <taxon>Streptophyta</taxon>
        <taxon>Embryophyta</taxon>
        <taxon>Tracheophyta</taxon>
        <taxon>Spermatophyta</taxon>
        <taxon>Magnoliopsida</taxon>
        <taxon>Liliopsida</taxon>
        <taxon>Zingiberales</taxon>
        <taxon>Musaceae</taxon>
        <taxon>Ensete</taxon>
    </lineage>
</organism>
<evidence type="ECO:0000313" key="2">
    <source>
        <dbReference type="Proteomes" id="UP000287651"/>
    </source>
</evidence>
<sequence>MVEFVGVASAILPGMVWWHSCHRRRGCDQYIGHPLPGGTANWSNFRPVTTRNRSVTIDFDRRQPLSRG</sequence>
<dbReference type="Proteomes" id="UP000287651">
    <property type="component" value="Unassembled WGS sequence"/>
</dbReference>
<dbReference type="AlphaFoldDB" id="A0A427AH26"/>
<evidence type="ECO:0000313" key="1">
    <source>
        <dbReference type="EMBL" id="RRT75452.1"/>
    </source>
</evidence>
<accession>A0A427AH26</accession>
<feature type="non-terminal residue" evidence="1">
    <location>
        <position position="68"/>
    </location>
</feature>
<dbReference type="EMBL" id="AMZH03002474">
    <property type="protein sequence ID" value="RRT75452.1"/>
    <property type="molecule type" value="Genomic_DNA"/>
</dbReference>